<accession>A0A0F8X504</accession>
<sequence>MPTLDAEGGLIVDVGTAVPPIAGEQLGQLQTKTYETLSSSDVDSLTIGTGSSPSFIIQRVVGGSTVGSWEWTMDSSNNLLLNRVTGTGIYVWNDVGASVDFRMESNTDAELFFLDGSTDRIGISTTSPATTLDVQGALTVNGILSQDDTTNSTSGTTGSIHTDGGLGVLLDIAAGNDLLLVSSGAVINFALGM</sequence>
<evidence type="ECO:0000313" key="1">
    <source>
        <dbReference type="EMBL" id="KKK63898.1"/>
    </source>
</evidence>
<proteinExistence type="predicted"/>
<gene>
    <name evidence="1" type="ORF">LCGC14_2989650</name>
</gene>
<organism evidence="1">
    <name type="scientific">marine sediment metagenome</name>
    <dbReference type="NCBI Taxonomy" id="412755"/>
    <lineage>
        <taxon>unclassified sequences</taxon>
        <taxon>metagenomes</taxon>
        <taxon>ecological metagenomes</taxon>
    </lineage>
</organism>
<reference evidence="1" key="1">
    <citation type="journal article" date="2015" name="Nature">
        <title>Complex archaea that bridge the gap between prokaryotes and eukaryotes.</title>
        <authorList>
            <person name="Spang A."/>
            <person name="Saw J.H."/>
            <person name="Jorgensen S.L."/>
            <person name="Zaremba-Niedzwiedzka K."/>
            <person name="Martijn J."/>
            <person name="Lind A.E."/>
            <person name="van Eijk R."/>
            <person name="Schleper C."/>
            <person name="Guy L."/>
            <person name="Ettema T.J."/>
        </authorList>
    </citation>
    <scope>NUCLEOTIDE SEQUENCE</scope>
</reference>
<protein>
    <submittedName>
        <fullName evidence="1">Uncharacterized protein</fullName>
    </submittedName>
</protein>
<name>A0A0F8X504_9ZZZZ</name>
<dbReference type="AlphaFoldDB" id="A0A0F8X504"/>
<comment type="caution">
    <text evidence="1">The sequence shown here is derived from an EMBL/GenBank/DDBJ whole genome shotgun (WGS) entry which is preliminary data.</text>
</comment>
<dbReference type="EMBL" id="LAZR01061277">
    <property type="protein sequence ID" value="KKK63898.1"/>
    <property type="molecule type" value="Genomic_DNA"/>
</dbReference>